<evidence type="ECO:0000256" key="2">
    <source>
        <dbReference type="ARBA" id="ARBA00022475"/>
    </source>
</evidence>
<evidence type="ECO:0000313" key="8">
    <source>
        <dbReference type="Proteomes" id="UP000327011"/>
    </source>
</evidence>
<organism evidence="7 8">
    <name type="scientific">Microbispora cellulosiformans</name>
    <dbReference type="NCBI Taxonomy" id="2614688"/>
    <lineage>
        <taxon>Bacteria</taxon>
        <taxon>Bacillati</taxon>
        <taxon>Actinomycetota</taxon>
        <taxon>Actinomycetes</taxon>
        <taxon>Streptosporangiales</taxon>
        <taxon>Streptosporangiaceae</taxon>
        <taxon>Microbispora</taxon>
    </lineage>
</organism>
<dbReference type="PANTHER" id="PTHR23513">
    <property type="entry name" value="INTEGRAL MEMBRANE EFFLUX PROTEIN-RELATED"/>
    <property type="match status" value="1"/>
</dbReference>
<feature type="transmembrane region" description="Helical" evidence="6">
    <location>
        <begin position="168"/>
        <end position="187"/>
    </location>
</feature>
<dbReference type="GO" id="GO:0022857">
    <property type="term" value="F:transmembrane transporter activity"/>
    <property type="evidence" value="ECO:0007669"/>
    <property type="project" value="InterPro"/>
</dbReference>
<name>A0A5J5JYA2_9ACTN</name>
<feature type="transmembrane region" description="Helical" evidence="6">
    <location>
        <begin position="248"/>
        <end position="266"/>
    </location>
</feature>
<proteinExistence type="predicted"/>
<dbReference type="PANTHER" id="PTHR23513:SF11">
    <property type="entry name" value="STAPHYLOFERRIN A TRANSPORTER"/>
    <property type="match status" value="1"/>
</dbReference>
<dbReference type="Pfam" id="PF07690">
    <property type="entry name" value="MFS_1"/>
    <property type="match status" value="1"/>
</dbReference>
<dbReference type="AlphaFoldDB" id="A0A5J5JYA2"/>
<keyword evidence="2" id="KW-1003">Cell membrane</keyword>
<evidence type="ECO:0000256" key="1">
    <source>
        <dbReference type="ARBA" id="ARBA00004651"/>
    </source>
</evidence>
<dbReference type="Proteomes" id="UP000327011">
    <property type="component" value="Unassembled WGS sequence"/>
</dbReference>
<evidence type="ECO:0000313" key="7">
    <source>
        <dbReference type="EMBL" id="KAA9376798.1"/>
    </source>
</evidence>
<dbReference type="GO" id="GO:0005886">
    <property type="term" value="C:plasma membrane"/>
    <property type="evidence" value="ECO:0007669"/>
    <property type="project" value="UniProtKB-SubCell"/>
</dbReference>
<dbReference type="InterPro" id="IPR036259">
    <property type="entry name" value="MFS_trans_sf"/>
</dbReference>
<evidence type="ECO:0000256" key="5">
    <source>
        <dbReference type="ARBA" id="ARBA00023136"/>
    </source>
</evidence>
<feature type="transmembrane region" description="Helical" evidence="6">
    <location>
        <begin position="331"/>
        <end position="353"/>
    </location>
</feature>
<evidence type="ECO:0000256" key="3">
    <source>
        <dbReference type="ARBA" id="ARBA00022692"/>
    </source>
</evidence>
<reference evidence="7 8" key="1">
    <citation type="submission" date="2019-09" db="EMBL/GenBank/DDBJ databases">
        <title>Screening of Novel Bioactive Compounds from Soil-Associated.</title>
        <authorList>
            <person name="Gong X."/>
        </authorList>
    </citation>
    <scope>NUCLEOTIDE SEQUENCE [LARGE SCALE GENOMIC DNA]</scope>
    <source>
        <strain evidence="7 8">Gxj-6</strain>
    </source>
</reference>
<keyword evidence="5 6" id="KW-0472">Membrane</keyword>
<keyword evidence="3 6" id="KW-0812">Transmembrane</keyword>
<comment type="caution">
    <text evidence="7">The sequence shown here is derived from an EMBL/GenBank/DDBJ whole genome shotgun (WGS) entry which is preliminary data.</text>
</comment>
<comment type="subcellular location">
    <subcellularLocation>
        <location evidence="1">Cell membrane</location>
        <topology evidence="1">Multi-pass membrane protein</topology>
    </subcellularLocation>
</comment>
<dbReference type="EMBL" id="VYTZ01000007">
    <property type="protein sequence ID" value="KAA9376798.1"/>
    <property type="molecule type" value="Genomic_DNA"/>
</dbReference>
<feature type="transmembrane region" description="Helical" evidence="6">
    <location>
        <begin position="140"/>
        <end position="162"/>
    </location>
</feature>
<feature type="transmembrane region" description="Helical" evidence="6">
    <location>
        <begin position="278"/>
        <end position="296"/>
    </location>
</feature>
<feature type="transmembrane region" description="Helical" evidence="6">
    <location>
        <begin position="101"/>
        <end position="120"/>
    </location>
</feature>
<evidence type="ECO:0000256" key="4">
    <source>
        <dbReference type="ARBA" id="ARBA00022989"/>
    </source>
</evidence>
<feature type="transmembrane region" description="Helical" evidence="6">
    <location>
        <begin position="365"/>
        <end position="383"/>
    </location>
</feature>
<dbReference type="Gene3D" id="1.20.1250.20">
    <property type="entry name" value="MFS general substrate transporter like domains"/>
    <property type="match status" value="1"/>
</dbReference>
<sequence length="404" mass="40921">MVGYGDVLRVPEFRALFGGHSLTIAGRTMQQLALASLVFAVTRSPLLSAVAFLAGLLPQAIVALTVMSLADRLPPRAALTAWEAVRAVTLCALASDVLPVRAVLLAILFLGAGDAVAVAVRQAVLADVLGREQYVPGRALLNIVVGVMQILGFAAGGVLVTAAGVSGALLVAALAALGAAGVSWFGLRPRPSSGPAAGAVRAAVRATWAGNRTLFADRRIRGLLLAHWLPNGLVVGAEALYVPYAGDTAGALFVTAGAGMLLGDVVVGRLTPELRGRLILPLSLLLAVPYLAFFAIPPGPGALAAVAVASFGFGSTLGVQERLVLAMPERLCGQGLGLAMSGMMTTQAVAASLTGTIAEITSTGAAMALAGAGSLLLTLALTAHVGPRWRARAGVVPDSETTVR</sequence>
<accession>A0A5J5JYA2</accession>
<feature type="transmembrane region" description="Helical" evidence="6">
    <location>
        <begin position="46"/>
        <end position="70"/>
    </location>
</feature>
<keyword evidence="4 6" id="KW-1133">Transmembrane helix</keyword>
<feature type="transmembrane region" description="Helical" evidence="6">
    <location>
        <begin position="222"/>
        <end position="242"/>
    </location>
</feature>
<evidence type="ECO:0000256" key="6">
    <source>
        <dbReference type="SAM" id="Phobius"/>
    </source>
</evidence>
<dbReference type="RefSeq" id="WP_150935151.1">
    <property type="nucleotide sequence ID" value="NZ_VYTZ01000007.1"/>
</dbReference>
<keyword evidence="8" id="KW-1185">Reference proteome</keyword>
<dbReference type="SUPFAM" id="SSF103473">
    <property type="entry name" value="MFS general substrate transporter"/>
    <property type="match status" value="1"/>
</dbReference>
<dbReference type="InterPro" id="IPR011701">
    <property type="entry name" value="MFS"/>
</dbReference>
<feature type="transmembrane region" description="Helical" evidence="6">
    <location>
        <begin position="302"/>
        <end position="319"/>
    </location>
</feature>
<gene>
    <name evidence="7" type="ORF">F5972_20150</name>
</gene>
<protein>
    <submittedName>
        <fullName evidence="7">MFS transporter</fullName>
    </submittedName>
</protein>